<dbReference type="AlphaFoldDB" id="A0A134AKM9"/>
<dbReference type="RefSeq" id="WP_068366592.1">
    <property type="nucleotide sequence ID" value="NZ_KQ960157.1"/>
</dbReference>
<dbReference type="Proteomes" id="UP000070442">
    <property type="component" value="Unassembled WGS sequence"/>
</dbReference>
<dbReference type="GO" id="GO:0004040">
    <property type="term" value="F:amidase activity"/>
    <property type="evidence" value="ECO:0007669"/>
    <property type="project" value="InterPro"/>
</dbReference>
<dbReference type="Gene3D" id="1.10.530.10">
    <property type="match status" value="1"/>
</dbReference>
<evidence type="ECO:0000256" key="1">
    <source>
        <dbReference type="ARBA" id="ARBA00022801"/>
    </source>
</evidence>
<comment type="caution">
    <text evidence="3">The sequence shown here is derived from an EMBL/GenBank/DDBJ whole genome shotgun (WGS) entry which is preliminary data.</text>
</comment>
<organism evidence="3 4">
    <name type="scientific">Aedoeadaptatus coxii</name>
    <dbReference type="NCBI Taxonomy" id="755172"/>
    <lineage>
        <taxon>Bacteria</taxon>
        <taxon>Bacillati</taxon>
        <taxon>Bacillota</taxon>
        <taxon>Tissierellia</taxon>
        <taxon>Tissierellales</taxon>
        <taxon>Peptoniphilaceae</taxon>
        <taxon>Aedoeadaptatus</taxon>
    </lineage>
</organism>
<dbReference type="InterPro" id="IPR002901">
    <property type="entry name" value="MGlyc_endo_b_GlcNAc-like_dom"/>
</dbReference>
<evidence type="ECO:0000313" key="3">
    <source>
        <dbReference type="EMBL" id="KXB68262.1"/>
    </source>
</evidence>
<reference evidence="4" key="1">
    <citation type="submission" date="2016-01" db="EMBL/GenBank/DDBJ databases">
        <authorList>
            <person name="Mitreva M."/>
            <person name="Pepin K.H."/>
            <person name="Mihindukulasuriya K.A."/>
            <person name="Fulton R."/>
            <person name="Fronick C."/>
            <person name="O'Laughlin M."/>
            <person name="Miner T."/>
            <person name="Herter B."/>
            <person name="Rosa B.A."/>
            <person name="Cordes M."/>
            <person name="Tomlinson C."/>
            <person name="Wollam A."/>
            <person name="Palsikar V.B."/>
            <person name="Mardis E.R."/>
            <person name="Wilson R.K."/>
        </authorList>
    </citation>
    <scope>NUCLEOTIDE SEQUENCE [LARGE SCALE GENOMIC DNA]</scope>
    <source>
        <strain evidence="4">DNF00729</strain>
    </source>
</reference>
<dbReference type="PANTHER" id="PTHR33308:SF9">
    <property type="entry name" value="PEPTIDOGLYCAN HYDROLASE FLGJ"/>
    <property type="match status" value="1"/>
</dbReference>
<feature type="domain" description="Mannosyl-glycoprotein endo-beta-N-acetylglucosamidase-like" evidence="2">
    <location>
        <begin position="37"/>
        <end position="189"/>
    </location>
</feature>
<dbReference type="Pfam" id="PF01832">
    <property type="entry name" value="Glucosaminidase"/>
    <property type="match status" value="1"/>
</dbReference>
<proteinExistence type="predicted"/>
<dbReference type="PATRIC" id="fig|755172.3.peg.272"/>
<dbReference type="PANTHER" id="PTHR33308">
    <property type="entry name" value="PEPTIDOGLYCAN HYDROLASE FLGJ"/>
    <property type="match status" value="1"/>
</dbReference>
<dbReference type="Gene3D" id="4.10.80.30">
    <property type="entry name" value="DNA polymerase, domain 6"/>
    <property type="match status" value="1"/>
</dbReference>
<evidence type="ECO:0000259" key="2">
    <source>
        <dbReference type="SMART" id="SM00047"/>
    </source>
</evidence>
<protein>
    <submittedName>
        <fullName evidence="3">Mannosyl-glycoprotein endo-beta-N-acetylglucosaminidase</fullName>
    </submittedName>
</protein>
<accession>A0A134AKM9</accession>
<evidence type="ECO:0000313" key="4">
    <source>
        <dbReference type="Proteomes" id="UP000070442"/>
    </source>
</evidence>
<dbReference type="EMBL" id="LSDG01000005">
    <property type="protein sequence ID" value="KXB68262.1"/>
    <property type="molecule type" value="Genomic_DNA"/>
</dbReference>
<dbReference type="STRING" id="755172.HMPREF1863_00284"/>
<name>A0A134AKM9_9FIRM</name>
<dbReference type="InterPro" id="IPR051056">
    <property type="entry name" value="Glycosyl_Hydrolase_73"/>
</dbReference>
<sequence length="190" mass="21890">MSRKRSKKAPSKRQGCLILLALFVVIIFWTLRPRYNPDPELIHSREEFFETYGPLAQEVGKRYHLIPSVILAQAAVESNFGESQLSKEYHNYFGIKGRGKGSVMLATTEFFGESEERVRDGFRTYDSPRESFYDYGKLIAKAPRYEKVREATTREAYAQALHPAGYSTNPRYGEILLNTIAQYNLARFDD</sequence>
<gene>
    <name evidence="3" type="ORF">HMPREF1863_00284</name>
</gene>
<dbReference type="OrthoDB" id="977752at2"/>
<keyword evidence="4" id="KW-1185">Reference proteome</keyword>
<dbReference type="SMART" id="SM00047">
    <property type="entry name" value="LYZ2"/>
    <property type="match status" value="1"/>
</dbReference>
<keyword evidence="1" id="KW-0378">Hydrolase</keyword>